<accession>A0AA38U6F5</accession>
<proteinExistence type="predicted"/>
<dbReference type="GO" id="GO:0006368">
    <property type="term" value="P:transcription elongation by RNA polymerase II"/>
    <property type="evidence" value="ECO:0007669"/>
    <property type="project" value="TreeGrafter"/>
</dbReference>
<sequence>MVIVGSSVRPLVELILSTFKIYQVYSTRTVSMKNSVNSTALGALQDYGSDDEDSVSNPICPTEGFPSASTIHDDTYDKDDEVSSVSVSLVAMNPASSINAHASLPPTSATRNDDHKNDNASFQEALVEYSPSRTSSTSQHRMSRRVRQFLDVEALEDDADEDDDEDSAIDEDDSIQGGALAPQPITTSPIYTRGPQNSLTRLIHHLEDIYVLGHRNATVDSDIEMAEESTTDITQVNHREQDWVETLLRESTHMRDDWVLFRADCQAGSEYQILFNIMESSVLQREVRSSFYNPSLGSHIYFEASIPNDHPSVLLEFLSVHSDIYASSLYCVPATEHKSCLRILPCNDRIFSPGTWVKINQPGLYSGDTGLVRGLRHIPGRLNIAVLLVPRILRESDHPDPSRPEMSLLTEDHLDEDEMEMREIDGHSYFIYDKQCFEFGLLAAYFSPAMLSVAAEISCISKITLSLETLETPPKS</sequence>
<name>A0AA38U6F5_9AGAR</name>
<dbReference type="InterPro" id="IPR036735">
    <property type="entry name" value="NGN_dom_sf"/>
</dbReference>
<reference evidence="2" key="1">
    <citation type="submission" date="2022-08" db="EMBL/GenBank/DDBJ databases">
        <authorList>
            <consortium name="DOE Joint Genome Institute"/>
            <person name="Min B."/>
            <person name="Riley R."/>
            <person name="Sierra-Patev S."/>
            <person name="Naranjo-Ortiz M."/>
            <person name="Looney B."/>
            <person name="Konkel Z."/>
            <person name="Slot J.C."/>
            <person name="Sakamoto Y."/>
            <person name="Steenwyk J.L."/>
            <person name="Rokas A."/>
            <person name="Carro J."/>
            <person name="Camarero S."/>
            <person name="Ferreira P."/>
            <person name="Molpeceres G."/>
            <person name="Ruiz-Duenas F.J."/>
            <person name="Serrano A."/>
            <person name="Henrissat B."/>
            <person name="Drula E."/>
            <person name="Hughes K.W."/>
            <person name="Mata J.L."/>
            <person name="Ishikawa N.K."/>
            <person name="Vargas-Isla R."/>
            <person name="Ushijima S."/>
            <person name="Smith C.A."/>
            <person name="Ahrendt S."/>
            <person name="Andreopoulos W."/>
            <person name="He G."/>
            <person name="Labutti K."/>
            <person name="Lipzen A."/>
            <person name="Ng V."/>
            <person name="Sandor L."/>
            <person name="Barry K."/>
            <person name="Martinez A.T."/>
            <person name="Xiao Y."/>
            <person name="Gibbons J.G."/>
            <person name="Terashima K."/>
            <person name="Hibbett D.S."/>
            <person name="Grigoriev I.V."/>
        </authorList>
    </citation>
    <scope>NUCLEOTIDE SEQUENCE</scope>
    <source>
        <strain evidence="2">TFB9207</strain>
    </source>
</reference>
<feature type="region of interest" description="Disordered" evidence="1">
    <location>
        <begin position="152"/>
        <end position="192"/>
    </location>
</feature>
<dbReference type="PANTHER" id="PTHR11125:SF7">
    <property type="entry name" value="TRANSCRIPTION ELONGATION FACTOR SPT5"/>
    <property type="match status" value="1"/>
</dbReference>
<dbReference type="InterPro" id="IPR039659">
    <property type="entry name" value="SPT5"/>
</dbReference>
<gene>
    <name evidence="2" type="ORF">F5878DRAFT_701199</name>
</gene>
<feature type="compositionally biased region" description="Polar residues" evidence="1">
    <location>
        <begin position="98"/>
        <end position="110"/>
    </location>
</feature>
<evidence type="ECO:0000313" key="3">
    <source>
        <dbReference type="Proteomes" id="UP001163846"/>
    </source>
</evidence>
<dbReference type="GO" id="GO:0032784">
    <property type="term" value="P:regulation of DNA-templated transcription elongation"/>
    <property type="evidence" value="ECO:0007669"/>
    <property type="project" value="InterPro"/>
</dbReference>
<comment type="caution">
    <text evidence="2">The sequence shown here is derived from an EMBL/GenBank/DDBJ whole genome shotgun (WGS) entry which is preliminary data.</text>
</comment>
<dbReference type="EMBL" id="MU806783">
    <property type="protein sequence ID" value="KAJ3833056.1"/>
    <property type="molecule type" value="Genomic_DNA"/>
</dbReference>
<dbReference type="GO" id="GO:0006357">
    <property type="term" value="P:regulation of transcription by RNA polymerase II"/>
    <property type="evidence" value="ECO:0007669"/>
    <property type="project" value="InterPro"/>
</dbReference>
<keyword evidence="3" id="KW-1185">Reference proteome</keyword>
<evidence type="ECO:0000256" key="1">
    <source>
        <dbReference type="SAM" id="MobiDB-lite"/>
    </source>
</evidence>
<feature type="compositionally biased region" description="Acidic residues" evidence="1">
    <location>
        <begin position="153"/>
        <end position="174"/>
    </location>
</feature>
<dbReference type="Proteomes" id="UP001163846">
    <property type="component" value="Unassembled WGS sequence"/>
</dbReference>
<evidence type="ECO:0000313" key="2">
    <source>
        <dbReference type="EMBL" id="KAJ3833056.1"/>
    </source>
</evidence>
<dbReference type="GO" id="GO:0032044">
    <property type="term" value="C:DSIF complex"/>
    <property type="evidence" value="ECO:0007669"/>
    <property type="project" value="TreeGrafter"/>
</dbReference>
<dbReference type="AlphaFoldDB" id="A0AA38U6F5"/>
<dbReference type="GO" id="GO:0003729">
    <property type="term" value="F:mRNA binding"/>
    <property type="evidence" value="ECO:0007669"/>
    <property type="project" value="TreeGrafter"/>
</dbReference>
<dbReference type="Gene3D" id="3.30.70.940">
    <property type="entry name" value="NusG, N-terminal domain"/>
    <property type="match status" value="1"/>
</dbReference>
<protein>
    <submittedName>
        <fullName evidence="2">Uncharacterized protein</fullName>
    </submittedName>
</protein>
<feature type="region of interest" description="Disordered" evidence="1">
    <location>
        <begin position="98"/>
        <end position="117"/>
    </location>
</feature>
<dbReference type="PANTHER" id="PTHR11125">
    <property type="entry name" value="SUPPRESSOR OF TY 5"/>
    <property type="match status" value="1"/>
</dbReference>
<organism evidence="2 3">
    <name type="scientific">Lentinula raphanica</name>
    <dbReference type="NCBI Taxonomy" id="153919"/>
    <lineage>
        <taxon>Eukaryota</taxon>
        <taxon>Fungi</taxon>
        <taxon>Dikarya</taxon>
        <taxon>Basidiomycota</taxon>
        <taxon>Agaricomycotina</taxon>
        <taxon>Agaricomycetes</taxon>
        <taxon>Agaricomycetidae</taxon>
        <taxon>Agaricales</taxon>
        <taxon>Marasmiineae</taxon>
        <taxon>Omphalotaceae</taxon>
        <taxon>Lentinula</taxon>
    </lineage>
</organism>